<dbReference type="GO" id="GO:0030488">
    <property type="term" value="P:tRNA methylation"/>
    <property type="evidence" value="ECO:0007669"/>
    <property type="project" value="TreeGrafter"/>
</dbReference>
<comment type="function">
    <text evidence="6">Exhibits a very high intrinsic GTPase hydrolysis rate. Involved in the addition of a carboxymethylaminomethyl (cmnm) group at the wobble position (U34) of certain tRNAs, forming tRNA-cmnm(5)s(2)U34.</text>
</comment>
<feature type="binding site" evidence="6">
    <location>
        <begin position="271"/>
        <end position="274"/>
    </location>
    <ligand>
        <name>GTP</name>
        <dbReference type="ChEBI" id="CHEBI:37565"/>
    </ligand>
</feature>
<dbReference type="GO" id="GO:0046872">
    <property type="term" value="F:metal ion binding"/>
    <property type="evidence" value="ECO:0007669"/>
    <property type="project" value="UniProtKB-KW"/>
</dbReference>
<organism evidence="9 10">
    <name type="scientific">Psittacicella hinzii</name>
    <dbReference type="NCBI Taxonomy" id="2028575"/>
    <lineage>
        <taxon>Bacteria</taxon>
        <taxon>Pseudomonadati</taxon>
        <taxon>Pseudomonadota</taxon>
        <taxon>Gammaproteobacteria</taxon>
        <taxon>Pasteurellales</taxon>
        <taxon>Psittacicellaceae</taxon>
        <taxon>Psittacicella</taxon>
    </lineage>
</organism>
<dbReference type="NCBIfam" id="TIGR00450">
    <property type="entry name" value="mnmE_trmE_thdF"/>
    <property type="match status" value="1"/>
</dbReference>
<dbReference type="AlphaFoldDB" id="A0A3A1Y4K8"/>
<dbReference type="CDD" id="cd14858">
    <property type="entry name" value="TrmE_N"/>
    <property type="match status" value="1"/>
</dbReference>
<feature type="binding site" evidence="6">
    <location>
        <position position="24"/>
    </location>
    <ligand>
        <name>(6S)-5-formyl-5,6,7,8-tetrahydrofolate</name>
        <dbReference type="ChEBI" id="CHEBI:57457"/>
    </ligand>
</feature>
<feature type="binding site" evidence="6">
    <location>
        <begin position="227"/>
        <end position="232"/>
    </location>
    <ligand>
        <name>GTP</name>
        <dbReference type="ChEBI" id="CHEBI:37565"/>
    </ligand>
</feature>
<comment type="cofactor">
    <cofactor evidence="6">
        <name>K(+)</name>
        <dbReference type="ChEBI" id="CHEBI:29103"/>
    </cofactor>
    <text evidence="6">Binds 1 potassium ion per subunit.</text>
</comment>
<dbReference type="OrthoDB" id="9805918at2"/>
<dbReference type="PANTHER" id="PTHR42714">
    <property type="entry name" value="TRNA MODIFICATION GTPASE GTPBP3"/>
    <property type="match status" value="1"/>
</dbReference>
<dbReference type="PANTHER" id="PTHR42714:SF2">
    <property type="entry name" value="TRNA MODIFICATION GTPASE GTPBP3, MITOCHONDRIAL"/>
    <property type="match status" value="1"/>
</dbReference>
<dbReference type="InterPro" id="IPR031168">
    <property type="entry name" value="G_TrmE"/>
</dbReference>
<dbReference type="InterPro" id="IPR027266">
    <property type="entry name" value="TrmE/GcvT-like"/>
</dbReference>
<dbReference type="InterPro" id="IPR025867">
    <property type="entry name" value="MnmE_helical"/>
</dbReference>
<evidence type="ECO:0000256" key="7">
    <source>
        <dbReference type="RuleBase" id="RU003313"/>
    </source>
</evidence>
<feature type="binding site" evidence="6">
    <location>
        <position position="121"/>
    </location>
    <ligand>
        <name>(6S)-5-formyl-5,6,7,8-tetrahydrofolate</name>
        <dbReference type="ChEBI" id="CHEBI:57457"/>
    </ligand>
</feature>
<comment type="similarity">
    <text evidence="1 6 7">Belongs to the TRAFAC class TrmE-Era-EngA-EngB-Septin-like GTPase superfamily. TrmE GTPase family.</text>
</comment>
<evidence type="ECO:0000256" key="6">
    <source>
        <dbReference type="HAMAP-Rule" id="MF_00379"/>
    </source>
</evidence>
<feature type="binding site" evidence="6">
    <location>
        <position position="227"/>
    </location>
    <ligand>
        <name>K(+)</name>
        <dbReference type="ChEBI" id="CHEBI:29103"/>
    </ligand>
</feature>
<dbReference type="Pfam" id="PF10396">
    <property type="entry name" value="TrmE_N"/>
    <property type="match status" value="1"/>
</dbReference>
<evidence type="ECO:0000256" key="4">
    <source>
        <dbReference type="ARBA" id="ARBA00022958"/>
    </source>
</evidence>
<comment type="subunit">
    <text evidence="6">Homodimer. Heterotetramer of two MnmE and two MnmG subunits.</text>
</comment>
<keyword evidence="6" id="KW-0963">Cytoplasm</keyword>
<dbReference type="GO" id="GO:0005829">
    <property type="term" value="C:cytosol"/>
    <property type="evidence" value="ECO:0007669"/>
    <property type="project" value="TreeGrafter"/>
</dbReference>
<dbReference type="InterPro" id="IPR018948">
    <property type="entry name" value="GTP-bd_TrmE_N"/>
</dbReference>
<dbReference type="Gene3D" id="3.40.50.300">
    <property type="entry name" value="P-loop containing nucleotide triphosphate hydrolases"/>
    <property type="match status" value="1"/>
</dbReference>
<evidence type="ECO:0000256" key="1">
    <source>
        <dbReference type="ARBA" id="ARBA00011043"/>
    </source>
</evidence>
<dbReference type="InterPro" id="IPR027368">
    <property type="entry name" value="MnmE_dom2"/>
</dbReference>
<proteinExistence type="inferred from homology"/>
<feature type="binding site" evidence="6">
    <location>
        <position position="251"/>
    </location>
    <ligand>
        <name>K(+)</name>
        <dbReference type="ChEBI" id="CHEBI:29103"/>
    </ligand>
</feature>
<dbReference type="InterPro" id="IPR004520">
    <property type="entry name" value="GTPase_MnmE"/>
</dbReference>
<feature type="binding site" evidence="6">
    <location>
        <begin position="246"/>
        <end position="252"/>
    </location>
    <ligand>
        <name>GTP</name>
        <dbReference type="ChEBI" id="CHEBI:37565"/>
    </ligand>
</feature>
<comment type="caution">
    <text evidence="9">The sequence shown here is derived from an EMBL/GenBank/DDBJ whole genome shotgun (WGS) entry which is preliminary data.</text>
</comment>
<protein>
    <recommendedName>
        <fullName evidence="6">tRNA modification GTPase MnmE</fullName>
        <ecNumber evidence="6">3.6.-.-</ecNumber>
    </recommendedName>
</protein>
<keyword evidence="4 6" id="KW-0630">Potassium</keyword>
<feature type="domain" description="TrmE-type G" evidence="8">
    <location>
        <begin position="217"/>
        <end position="374"/>
    </location>
</feature>
<dbReference type="Proteomes" id="UP000265691">
    <property type="component" value="Unassembled WGS sequence"/>
</dbReference>
<feature type="binding site" evidence="6">
    <location>
        <position position="81"/>
    </location>
    <ligand>
        <name>(6S)-5-formyl-5,6,7,8-tetrahydrofolate</name>
        <dbReference type="ChEBI" id="CHEBI:57457"/>
    </ligand>
</feature>
<dbReference type="InterPro" id="IPR027417">
    <property type="entry name" value="P-loop_NTPase"/>
</dbReference>
<keyword evidence="10" id="KW-1185">Reference proteome</keyword>
<dbReference type="Gene3D" id="3.30.1360.120">
    <property type="entry name" value="Probable tRNA modification gtpase trme, domain 1"/>
    <property type="match status" value="1"/>
</dbReference>
<sequence>MTNNRETIVAQATAIGRGSVGIIRVSGPNSKQIAQLITKKDLKPRHATYLPFYTNEDQVLDYGLAIFFPNPHSFTGEDVIEFQGHGGQVVLQALQEYIVSTGLARYAQPGEFSQQAFLNNKLDLVQAEAIADLINATSLQAAKGAINSLQGAFSDKVTSIVNDLIHLRTYLEAGMDFPDEEIDILADSFVQERLYSLQNKLQDIKESAHQGKILRDGISAVIVGKPNAGKSSLLNALSGEESAIVTEIAGTTRDTLKEFIQIDGLPLHIIDTAGLRDTEDKVELIGIERAYKAMEKADVVIVVSESNDFSQEISLLPESIFEKDIPKILITNKIDQQNLSPWFDKNNNIYNIGLSAQTLSGIEYLKSALKEIIGYNNSSEGTIIARQRHIQAISEALEYFNNASFYMRQGVSPELIADDLRMAQQKLSEITGKFTADDLLTKIFSTFCIGK</sequence>
<keyword evidence="6" id="KW-0460">Magnesium</keyword>
<evidence type="ECO:0000256" key="3">
    <source>
        <dbReference type="ARBA" id="ARBA00022741"/>
    </source>
</evidence>
<evidence type="ECO:0000313" key="10">
    <source>
        <dbReference type="Proteomes" id="UP000265691"/>
    </source>
</evidence>
<dbReference type="NCBIfam" id="TIGR00231">
    <property type="entry name" value="small_GTP"/>
    <property type="match status" value="1"/>
</dbReference>
<evidence type="ECO:0000256" key="2">
    <source>
        <dbReference type="ARBA" id="ARBA00022694"/>
    </source>
</evidence>
<reference evidence="9 10" key="1">
    <citation type="submission" date="2017-08" db="EMBL/GenBank/DDBJ databases">
        <title>Reclassification of Bisgaard taxon 37 and 44.</title>
        <authorList>
            <person name="Christensen H."/>
        </authorList>
    </citation>
    <scope>NUCLEOTIDE SEQUENCE [LARGE SCALE GENOMIC DNA]</scope>
    <source>
        <strain evidence="9 10">B96_3</strain>
    </source>
</reference>
<feature type="binding site" evidence="6">
    <location>
        <position position="246"/>
    </location>
    <ligand>
        <name>K(+)</name>
        <dbReference type="ChEBI" id="CHEBI:29103"/>
    </ligand>
</feature>
<dbReference type="InterPro" id="IPR006073">
    <property type="entry name" value="GTP-bd"/>
</dbReference>
<comment type="caution">
    <text evidence="6">Lacks conserved residue(s) required for the propagation of feature annotation.</text>
</comment>
<dbReference type="Pfam" id="PF01926">
    <property type="entry name" value="MMR_HSR1"/>
    <property type="match status" value="1"/>
</dbReference>
<dbReference type="HAMAP" id="MF_00379">
    <property type="entry name" value="GTPase_MnmE"/>
    <property type="match status" value="1"/>
</dbReference>
<dbReference type="CDD" id="cd04164">
    <property type="entry name" value="trmE"/>
    <property type="match status" value="1"/>
</dbReference>
<keyword evidence="6" id="KW-0479">Metal-binding</keyword>
<comment type="subcellular location">
    <subcellularLocation>
        <location evidence="6">Cytoplasm</location>
    </subcellularLocation>
</comment>
<keyword evidence="2 6" id="KW-0819">tRNA processing</keyword>
<dbReference type="EC" id="3.6.-.-" evidence="6"/>
<dbReference type="Gene3D" id="1.20.120.430">
    <property type="entry name" value="tRNA modification GTPase MnmE domain 2"/>
    <property type="match status" value="1"/>
</dbReference>
<dbReference type="SUPFAM" id="SSF52540">
    <property type="entry name" value="P-loop containing nucleoside triphosphate hydrolases"/>
    <property type="match status" value="1"/>
</dbReference>
<dbReference type="PROSITE" id="PS51709">
    <property type="entry name" value="G_TRME"/>
    <property type="match status" value="1"/>
</dbReference>
<keyword evidence="6" id="KW-0378">Hydrolase</keyword>
<name>A0A3A1Y4K8_9GAMM</name>
<feature type="binding site" evidence="6">
    <location>
        <position position="252"/>
    </location>
    <ligand>
        <name>Mg(2+)</name>
        <dbReference type="ChEBI" id="CHEBI:18420"/>
    </ligand>
</feature>
<dbReference type="GO" id="GO:0005525">
    <property type="term" value="F:GTP binding"/>
    <property type="evidence" value="ECO:0007669"/>
    <property type="project" value="UniProtKB-UniRule"/>
</dbReference>
<evidence type="ECO:0000313" key="9">
    <source>
        <dbReference type="EMBL" id="RIY32391.1"/>
    </source>
</evidence>
<keyword evidence="5 6" id="KW-0342">GTP-binding</keyword>
<keyword evidence="3 6" id="KW-0547">Nucleotide-binding</keyword>
<dbReference type="GO" id="GO:0003924">
    <property type="term" value="F:GTPase activity"/>
    <property type="evidence" value="ECO:0007669"/>
    <property type="project" value="UniProtKB-UniRule"/>
</dbReference>
<dbReference type="EMBL" id="NRHC01000057">
    <property type="protein sequence ID" value="RIY32391.1"/>
    <property type="molecule type" value="Genomic_DNA"/>
</dbReference>
<dbReference type="Pfam" id="PF12631">
    <property type="entry name" value="MnmE_helical"/>
    <property type="match status" value="1"/>
</dbReference>
<feature type="binding site" evidence="6">
    <location>
        <position position="248"/>
    </location>
    <ligand>
        <name>K(+)</name>
        <dbReference type="ChEBI" id="CHEBI:29103"/>
    </ligand>
</feature>
<feature type="binding site" evidence="6">
    <location>
        <position position="451"/>
    </location>
    <ligand>
        <name>(6S)-5-formyl-5,6,7,8-tetrahydrofolate</name>
        <dbReference type="ChEBI" id="CHEBI:57457"/>
    </ligand>
</feature>
<accession>A0A3A1Y4K8</accession>
<feature type="binding site" evidence="6">
    <location>
        <position position="231"/>
    </location>
    <ligand>
        <name>Mg(2+)</name>
        <dbReference type="ChEBI" id="CHEBI:18420"/>
    </ligand>
</feature>
<evidence type="ECO:0000256" key="5">
    <source>
        <dbReference type="ARBA" id="ARBA00023134"/>
    </source>
</evidence>
<gene>
    <name evidence="6" type="primary">mnmE</name>
    <name evidence="6" type="synonym">trmE</name>
    <name evidence="9" type="ORF">CKF54_04845</name>
</gene>
<dbReference type="NCBIfam" id="NF003661">
    <property type="entry name" value="PRK05291.1-3"/>
    <property type="match status" value="1"/>
</dbReference>
<dbReference type="InterPro" id="IPR005225">
    <property type="entry name" value="Small_GTP-bd"/>
</dbReference>
<dbReference type="SUPFAM" id="SSF116878">
    <property type="entry name" value="TrmE connector domain"/>
    <property type="match status" value="1"/>
</dbReference>
<dbReference type="RefSeq" id="WP_119525239.1">
    <property type="nucleotide sequence ID" value="NZ_NRHC01000057.1"/>
</dbReference>
<evidence type="ECO:0000259" key="8">
    <source>
        <dbReference type="PROSITE" id="PS51709"/>
    </source>
</evidence>
<dbReference type="GO" id="GO:0002098">
    <property type="term" value="P:tRNA wobble uridine modification"/>
    <property type="evidence" value="ECO:0007669"/>
    <property type="project" value="TreeGrafter"/>
</dbReference>